<proteinExistence type="predicted"/>
<dbReference type="EMBL" id="JAEEAQ010000146">
    <property type="protein sequence ID" value="MBI0314755.1"/>
    <property type="molecule type" value="Genomic_DNA"/>
</dbReference>
<protein>
    <submittedName>
        <fullName evidence="1">Uncharacterized protein</fullName>
    </submittedName>
</protein>
<accession>A0ABS0RCG8</accession>
<name>A0ABS0RCG8_9ACTN</name>
<evidence type="ECO:0000313" key="2">
    <source>
        <dbReference type="Proteomes" id="UP000638849"/>
    </source>
</evidence>
<dbReference type="Proteomes" id="UP000638849">
    <property type="component" value="Unassembled WGS sequence"/>
</dbReference>
<keyword evidence="2" id="KW-1185">Reference proteome</keyword>
<comment type="caution">
    <text evidence="1">The sequence shown here is derived from an EMBL/GenBank/DDBJ whole genome shotgun (WGS) entry which is preliminary data.</text>
</comment>
<organism evidence="1 2">
    <name type="scientific">Streptomyces javensis</name>
    <dbReference type="NCBI Taxonomy" id="114698"/>
    <lineage>
        <taxon>Bacteria</taxon>
        <taxon>Bacillati</taxon>
        <taxon>Actinomycetota</taxon>
        <taxon>Actinomycetes</taxon>
        <taxon>Kitasatosporales</taxon>
        <taxon>Streptomycetaceae</taxon>
        <taxon>Streptomyces</taxon>
        <taxon>Streptomyces violaceusniger group</taxon>
    </lineage>
</organism>
<evidence type="ECO:0000313" key="1">
    <source>
        <dbReference type="EMBL" id="MBI0314755.1"/>
    </source>
</evidence>
<gene>
    <name evidence="1" type="ORF">JBF12_17505</name>
</gene>
<reference evidence="1 2" key="1">
    <citation type="submission" date="2020-12" db="EMBL/GenBank/DDBJ databases">
        <authorList>
            <person name="Kusuma A.B."/>
            <person name="Nouioui I."/>
            <person name="Goodfellow M."/>
        </authorList>
    </citation>
    <scope>NUCLEOTIDE SEQUENCE [LARGE SCALE GENOMIC DNA]</scope>
    <source>
        <strain evidence="1 2">DSM 41764</strain>
    </source>
</reference>
<sequence>MTSPITTLAYRSVLPVPHCTARHVGGDLLDVVRGAFGKWLAEKYRRRVPLGSGQHRIDGVSLLTSHAAYAADGSECAMRLELRQDTDEATWRTTVTAVCPLEHPGAVKVDLECFPNSPGPLRAGKPRLVQELVRELEPHDGVSRLSVQGLRVTADNVPKLVDVLCDPDRTLPVIVASRPRHPDPLWSERVAATMPRAAGDASLYVLWDTDAADALREAVGEHHRVTPGAVRTYLPEVDPAWEPDAARHRWLALARWADPGDRAWHGVARTVQRMALDRPQPVALRTVSFPDLAQQGRQERQESMEKARAMTMTSAPQASETEDALRSEIAVLNELLEVASVQLDEAGRSVGLAERANASLAEQLQAAAAVLDAEMEDHLLTLSGLEQARAEADALRSMLLRQGRWEEVAAATEVVPAIPVSFEELWDRVDAFPHLCVTADRRIALGLDEHAEARTWAAKAWSGLTALNSYAEHIKQEGYAGGFHQFCKNPPAGARVYPVSQVAMTEAAATMAAYGHERMFPAADGRKVEMQAHLKLAARGTVCPRVHFLDDLAGKGASGLVSVGYVGPHLTNKRTN</sequence>
<dbReference type="RefSeq" id="WP_198277761.1">
    <property type="nucleotide sequence ID" value="NZ_BAAAIF010000018.1"/>
</dbReference>